<gene>
    <name evidence="2" type="ORF">COJ15_32680</name>
</gene>
<evidence type="ECO:0000313" key="3">
    <source>
        <dbReference type="Proteomes" id="UP000224003"/>
    </source>
</evidence>
<dbReference type="RefSeq" id="WP_098517718.1">
    <property type="nucleotide sequence ID" value="NZ_NUVX01000081.1"/>
</dbReference>
<evidence type="ECO:0000256" key="1">
    <source>
        <dbReference type="SAM" id="Phobius"/>
    </source>
</evidence>
<dbReference type="Proteomes" id="UP000224003">
    <property type="component" value="Unassembled WGS sequence"/>
</dbReference>
<name>A0A9X6ZQ63_BACTU</name>
<dbReference type="AlphaFoldDB" id="A0A9X6ZQ63"/>
<comment type="caution">
    <text evidence="2">The sequence shown here is derived from an EMBL/GenBank/DDBJ whole genome shotgun (WGS) entry which is preliminary data.</text>
</comment>
<keyword evidence="1" id="KW-0472">Membrane</keyword>
<dbReference type="EMBL" id="NUVX01000081">
    <property type="protein sequence ID" value="PFJ29022.1"/>
    <property type="molecule type" value="Genomic_DNA"/>
</dbReference>
<organism evidence="2 3">
    <name type="scientific">Bacillus thuringiensis</name>
    <dbReference type="NCBI Taxonomy" id="1428"/>
    <lineage>
        <taxon>Bacteria</taxon>
        <taxon>Bacillati</taxon>
        <taxon>Bacillota</taxon>
        <taxon>Bacilli</taxon>
        <taxon>Bacillales</taxon>
        <taxon>Bacillaceae</taxon>
        <taxon>Bacillus</taxon>
        <taxon>Bacillus cereus group</taxon>
    </lineage>
</organism>
<feature type="transmembrane region" description="Helical" evidence="1">
    <location>
        <begin position="57"/>
        <end position="77"/>
    </location>
</feature>
<keyword evidence="1" id="KW-0812">Transmembrane</keyword>
<accession>A0A9X6ZQ63</accession>
<protein>
    <submittedName>
        <fullName evidence="2">Uncharacterized protein</fullName>
    </submittedName>
</protein>
<sequence>MSKSFWKSNYFWVMIDVLMAAISLYLLSPAIRSIAYDISHNVSFSEFLNYTPSPKELWGVFAVILGCSLHIIGSIFFKNKQINIHK</sequence>
<keyword evidence="1" id="KW-1133">Transmembrane helix</keyword>
<evidence type="ECO:0000313" key="2">
    <source>
        <dbReference type="EMBL" id="PFJ29022.1"/>
    </source>
</evidence>
<proteinExistence type="predicted"/>
<reference evidence="2 3" key="1">
    <citation type="submission" date="2017-09" db="EMBL/GenBank/DDBJ databases">
        <title>Large-scale bioinformatics analysis of Bacillus genomes uncovers conserved roles of natural products in bacterial physiology.</title>
        <authorList>
            <consortium name="Agbiome Team Llc"/>
            <person name="Bleich R.M."/>
            <person name="Grubbs K.J."/>
            <person name="Santa Maria K.C."/>
            <person name="Allen S.E."/>
            <person name="Farag S."/>
            <person name="Shank E.A."/>
            <person name="Bowers A."/>
        </authorList>
    </citation>
    <scope>NUCLEOTIDE SEQUENCE [LARGE SCALE GENOMIC DNA]</scope>
    <source>
        <strain evidence="2 3">AFS085496</strain>
    </source>
</reference>